<comment type="caution">
    <text evidence="3">The sequence shown here is derived from an EMBL/GenBank/DDBJ whole genome shotgun (WGS) entry which is preliminary data.</text>
</comment>
<dbReference type="AlphaFoldDB" id="A0A967ED07"/>
<dbReference type="InterPro" id="IPR002372">
    <property type="entry name" value="PQQ_rpt_dom"/>
</dbReference>
<organism evidence="3 4">
    <name type="scientific">Acetobacter estunensis</name>
    <dbReference type="NCBI Taxonomy" id="104097"/>
    <lineage>
        <taxon>Bacteria</taxon>
        <taxon>Pseudomonadati</taxon>
        <taxon>Pseudomonadota</taxon>
        <taxon>Alphaproteobacteria</taxon>
        <taxon>Acetobacterales</taxon>
        <taxon>Acetobacteraceae</taxon>
        <taxon>Acetobacter</taxon>
    </lineage>
</organism>
<dbReference type="PANTHER" id="PTHR34512:SF30">
    <property type="entry name" value="OUTER MEMBRANE PROTEIN ASSEMBLY FACTOR BAMB"/>
    <property type="match status" value="1"/>
</dbReference>
<dbReference type="InterPro" id="IPR018391">
    <property type="entry name" value="PQQ_b-propeller_rpt"/>
</dbReference>
<proteinExistence type="predicted"/>
<gene>
    <name evidence="3" type="ORF">GOB87_05905</name>
</gene>
<dbReference type="InterPro" id="IPR015943">
    <property type="entry name" value="WD40/YVTN_repeat-like_dom_sf"/>
</dbReference>
<dbReference type="RefSeq" id="WP_166313781.1">
    <property type="nucleotide sequence ID" value="NZ_WOTH01000008.1"/>
</dbReference>
<feature type="chain" id="PRO_5037375591" evidence="1">
    <location>
        <begin position="28"/>
        <end position="464"/>
    </location>
</feature>
<evidence type="ECO:0000313" key="4">
    <source>
        <dbReference type="Proteomes" id="UP000597459"/>
    </source>
</evidence>
<dbReference type="EMBL" id="WOTH01000008">
    <property type="protein sequence ID" value="NHO53500.1"/>
    <property type="molecule type" value="Genomic_DNA"/>
</dbReference>
<keyword evidence="4" id="KW-1185">Reference proteome</keyword>
<name>A0A967ED07_9PROT</name>
<evidence type="ECO:0000259" key="2">
    <source>
        <dbReference type="Pfam" id="PF13360"/>
    </source>
</evidence>
<feature type="domain" description="Pyrrolo-quinoline quinone repeat" evidence="2">
    <location>
        <begin position="145"/>
        <end position="382"/>
    </location>
</feature>
<reference evidence="3" key="1">
    <citation type="submission" date="2019-11" db="EMBL/GenBank/DDBJ databases">
        <title>Description of new Acetobacter species.</title>
        <authorList>
            <person name="Cleenwerck I."/>
            <person name="Sombolestani A.S."/>
        </authorList>
    </citation>
    <scope>NUCLEOTIDE SEQUENCE</scope>
    <source>
        <strain evidence="3">LMG 1626</strain>
    </source>
</reference>
<dbReference type="SMART" id="SM00564">
    <property type="entry name" value="PQQ"/>
    <property type="match status" value="4"/>
</dbReference>
<dbReference type="Proteomes" id="UP000597459">
    <property type="component" value="Unassembled WGS sequence"/>
</dbReference>
<dbReference type="PANTHER" id="PTHR34512">
    <property type="entry name" value="CELL SURFACE PROTEIN"/>
    <property type="match status" value="1"/>
</dbReference>
<dbReference type="PROSITE" id="PS51257">
    <property type="entry name" value="PROKAR_LIPOPROTEIN"/>
    <property type="match status" value="1"/>
</dbReference>
<accession>A0A967ED07</accession>
<evidence type="ECO:0000256" key="1">
    <source>
        <dbReference type="SAM" id="SignalP"/>
    </source>
</evidence>
<dbReference type="Gene3D" id="2.130.10.10">
    <property type="entry name" value="YVTN repeat-like/Quinoprotein amine dehydrogenase"/>
    <property type="match status" value="1"/>
</dbReference>
<evidence type="ECO:0000313" key="3">
    <source>
        <dbReference type="EMBL" id="NHO53500.1"/>
    </source>
</evidence>
<dbReference type="Pfam" id="PF13360">
    <property type="entry name" value="PQQ_2"/>
    <property type="match status" value="1"/>
</dbReference>
<dbReference type="InterPro" id="IPR011047">
    <property type="entry name" value="Quinoprotein_ADH-like_sf"/>
</dbReference>
<protein>
    <submittedName>
        <fullName evidence="3">PQQ-binding-like beta-propeller repeat protein</fullName>
    </submittedName>
</protein>
<dbReference type="SUPFAM" id="SSF50998">
    <property type="entry name" value="Quinoprotein alcohol dehydrogenase-like"/>
    <property type="match status" value="1"/>
</dbReference>
<sequence>MNQLARNSRRGFLRTLLTGTVAMPALAGCSLFDDEKKPTLAGHRVPVLSSRGGLVVSKSNEPQPAITVPAPLKTTDWPMSGRTPSHVGANYAWSGQLHRRWTRSIGHGTSEPDFLAFAALGSNGESVLQASPVIHQGRIFTMDAAGIVRAFSWPGMKEEWHFNPKPSRLKSSDLGGGIGANGDTLYIVDGVSQTVAVETATGKVKWRINLDTPGRSAPTIANGRVFVTTIDGRLFALDATSGHQLWTYSATLAETVMFGLPAVAVVNGIVLAAFGSGDLAALREESGEVVWSDTLSAGNGQASALDFSCIRSLPVVQGGTAYAASVAGSFVAIDMRSGRRLWERSIASMNAILVVDDWLFIITLDEQVACLDRLTGQVRWITQLRQYRRVSAKKDGVTWTGPVLANGKLLCVSTLPDNGLVSLDPRNGQLLALEKMPAPTVVEPIFSDGLMLIVDNRGDLSAYG</sequence>
<keyword evidence="1" id="KW-0732">Signal</keyword>
<feature type="signal peptide" evidence="1">
    <location>
        <begin position="1"/>
        <end position="27"/>
    </location>
</feature>